<evidence type="ECO:0008006" key="3">
    <source>
        <dbReference type="Google" id="ProtNLM"/>
    </source>
</evidence>
<dbReference type="RefSeq" id="WP_006616956.1">
    <property type="nucleotide sequence ID" value="NZ_BIMW01000157.1"/>
</dbReference>
<dbReference type="EMBL" id="BIMW01000157">
    <property type="protein sequence ID" value="GCE95960.1"/>
    <property type="molecule type" value="Genomic_DNA"/>
</dbReference>
<proteinExistence type="predicted"/>
<sequence length="272" mass="32229">MKLESNADILAPLKNNILFDKLPPKAQEWAESLPWEQRRYLLSLCYIFCASQPEKQAQFLDDYTADGLVSKLLEDIDSINRIQRYFNWFKVTTPLTEVVLRKYIRQFYIHSAQDARCQPDIYLESALKLVVSTKEKENVFNYIVGFELIKIMFKMSWQQHERLARLQKNQDEFIKKYIKPIQYAHRLNRLVVPKDEKVFFAKRDYFVKAPEVSHAKLMALIMATFTTDQIVDCGFSVTRHIHALEFDYDYIFNFSESESIFPWNSESMLESS</sequence>
<organism evidence="1 2">
    <name type="scientific">Limnospira platensis NIES-46</name>
    <dbReference type="NCBI Taxonomy" id="1236695"/>
    <lineage>
        <taxon>Bacteria</taxon>
        <taxon>Bacillati</taxon>
        <taxon>Cyanobacteriota</taxon>
        <taxon>Cyanophyceae</taxon>
        <taxon>Oscillatoriophycideae</taxon>
        <taxon>Oscillatoriales</taxon>
        <taxon>Sirenicapillariaceae</taxon>
        <taxon>Limnospira</taxon>
    </lineage>
</organism>
<accession>A0A5M3TD63</accession>
<keyword evidence="2" id="KW-1185">Reference proteome</keyword>
<comment type="caution">
    <text evidence="1">The sequence shown here is derived from an EMBL/GenBank/DDBJ whole genome shotgun (WGS) entry which is preliminary data.</text>
</comment>
<name>A0A5M3TD63_LIMPL</name>
<dbReference type="GeneID" id="301684802"/>
<evidence type="ECO:0000313" key="1">
    <source>
        <dbReference type="EMBL" id="GCE95960.1"/>
    </source>
</evidence>
<gene>
    <name evidence="1" type="ORF">NIES46_40270</name>
</gene>
<evidence type="ECO:0000313" key="2">
    <source>
        <dbReference type="Proteomes" id="UP000326169"/>
    </source>
</evidence>
<reference evidence="1 2" key="1">
    <citation type="journal article" date="2019" name="J Genomics">
        <title>The Draft Genome of a Hydrogen-producing Cyanobacterium, Arthrospira platensis NIES-46.</title>
        <authorList>
            <person name="Suzuki S."/>
            <person name="Yamaguchi H."/>
            <person name="Kawachi M."/>
        </authorList>
    </citation>
    <scope>NUCLEOTIDE SEQUENCE [LARGE SCALE GENOMIC DNA]</scope>
    <source>
        <strain evidence="1 2">NIES-46</strain>
    </source>
</reference>
<protein>
    <recommendedName>
        <fullName evidence="3">Cobyrinic acid a,c-diamide synthase</fullName>
    </recommendedName>
</protein>
<dbReference type="Proteomes" id="UP000326169">
    <property type="component" value="Unassembled WGS sequence"/>
</dbReference>